<dbReference type="Proteomes" id="UP001500967">
    <property type="component" value="Unassembled WGS sequence"/>
</dbReference>
<gene>
    <name evidence="6" type="ORF">GCM10009539_27010</name>
</gene>
<evidence type="ECO:0000256" key="1">
    <source>
        <dbReference type="ARBA" id="ARBA00023015"/>
    </source>
</evidence>
<evidence type="ECO:0000256" key="4">
    <source>
        <dbReference type="PROSITE-ProRule" id="PRU00335"/>
    </source>
</evidence>
<dbReference type="Gene3D" id="1.10.357.10">
    <property type="entry name" value="Tetracycline Repressor, domain 2"/>
    <property type="match status" value="1"/>
</dbReference>
<sequence length="241" mass="26147">MDLNVDAPTIIFNTVSKMSDATSNAVTVDDVPAIKSRRAPTKGDQREQALIDAARTVFRDKPISQVTIDELAGAAGIARSGFYFYFESKQALLAAVVDQGIAEADLEMSEWLAADGPGRAELRRGLAAGLARWKVDGRWLREAFITPDPGPEVAHVRDRLIDQGCNLFSTRIERDARSGRALAGPPDLIAAMAVRLRSTMFAEVYADPGAYVEDELLDTLTDAILRLVYGETPTEAPSPPD</sequence>
<dbReference type="SUPFAM" id="SSF46689">
    <property type="entry name" value="Homeodomain-like"/>
    <property type="match status" value="1"/>
</dbReference>
<dbReference type="Gene3D" id="1.10.10.60">
    <property type="entry name" value="Homeodomain-like"/>
    <property type="match status" value="1"/>
</dbReference>
<dbReference type="PANTHER" id="PTHR30055">
    <property type="entry name" value="HTH-TYPE TRANSCRIPTIONAL REGULATOR RUTR"/>
    <property type="match status" value="1"/>
</dbReference>
<dbReference type="PANTHER" id="PTHR30055:SF234">
    <property type="entry name" value="HTH-TYPE TRANSCRIPTIONAL REGULATOR BETI"/>
    <property type="match status" value="1"/>
</dbReference>
<comment type="caution">
    <text evidence="6">The sequence shown here is derived from an EMBL/GenBank/DDBJ whole genome shotgun (WGS) entry which is preliminary data.</text>
</comment>
<dbReference type="InterPro" id="IPR050109">
    <property type="entry name" value="HTH-type_TetR-like_transc_reg"/>
</dbReference>
<protein>
    <submittedName>
        <fullName evidence="6">TetR/AcrR family transcriptional regulator</fullName>
    </submittedName>
</protein>
<dbReference type="InterPro" id="IPR009057">
    <property type="entry name" value="Homeodomain-like_sf"/>
</dbReference>
<keyword evidence="1" id="KW-0805">Transcription regulation</keyword>
<evidence type="ECO:0000313" key="7">
    <source>
        <dbReference type="Proteomes" id="UP001500967"/>
    </source>
</evidence>
<dbReference type="InterPro" id="IPR001647">
    <property type="entry name" value="HTH_TetR"/>
</dbReference>
<dbReference type="EMBL" id="BAAAGX010000010">
    <property type="protein sequence ID" value="GAA0240301.1"/>
    <property type="molecule type" value="Genomic_DNA"/>
</dbReference>
<evidence type="ECO:0000259" key="5">
    <source>
        <dbReference type="PROSITE" id="PS50977"/>
    </source>
</evidence>
<evidence type="ECO:0000313" key="6">
    <source>
        <dbReference type="EMBL" id="GAA0240301.1"/>
    </source>
</evidence>
<dbReference type="InterPro" id="IPR036271">
    <property type="entry name" value="Tet_transcr_reg_TetR-rel_C_sf"/>
</dbReference>
<dbReference type="Pfam" id="PF00440">
    <property type="entry name" value="TetR_N"/>
    <property type="match status" value="1"/>
</dbReference>
<keyword evidence="2 4" id="KW-0238">DNA-binding</keyword>
<evidence type="ECO:0000256" key="2">
    <source>
        <dbReference type="ARBA" id="ARBA00023125"/>
    </source>
</evidence>
<feature type="DNA-binding region" description="H-T-H motif" evidence="4">
    <location>
        <begin position="67"/>
        <end position="86"/>
    </location>
</feature>
<dbReference type="PROSITE" id="PS50977">
    <property type="entry name" value="HTH_TETR_2"/>
    <property type="match status" value="1"/>
</dbReference>
<keyword evidence="3" id="KW-0804">Transcription</keyword>
<dbReference type="PRINTS" id="PR00455">
    <property type="entry name" value="HTHTETR"/>
</dbReference>
<proteinExistence type="predicted"/>
<reference evidence="6 7" key="1">
    <citation type="journal article" date="2019" name="Int. J. Syst. Evol. Microbiol.">
        <title>The Global Catalogue of Microorganisms (GCM) 10K type strain sequencing project: providing services to taxonomists for standard genome sequencing and annotation.</title>
        <authorList>
            <consortium name="The Broad Institute Genomics Platform"/>
            <consortium name="The Broad Institute Genome Sequencing Center for Infectious Disease"/>
            <person name="Wu L."/>
            <person name="Ma J."/>
        </authorList>
    </citation>
    <scope>NUCLEOTIDE SEQUENCE [LARGE SCALE GENOMIC DNA]</scope>
    <source>
        <strain evidence="6 7">JCM 10425</strain>
    </source>
</reference>
<accession>A0ABN0U6K4</accession>
<keyword evidence="7" id="KW-1185">Reference proteome</keyword>
<dbReference type="SUPFAM" id="SSF48498">
    <property type="entry name" value="Tetracyclin repressor-like, C-terminal domain"/>
    <property type="match status" value="1"/>
</dbReference>
<name>A0ABN0U6K4_9ACTN</name>
<evidence type="ECO:0000256" key="3">
    <source>
        <dbReference type="ARBA" id="ARBA00023163"/>
    </source>
</evidence>
<organism evidence="6 7">
    <name type="scientific">Cryptosporangium japonicum</name>
    <dbReference type="NCBI Taxonomy" id="80872"/>
    <lineage>
        <taxon>Bacteria</taxon>
        <taxon>Bacillati</taxon>
        <taxon>Actinomycetota</taxon>
        <taxon>Actinomycetes</taxon>
        <taxon>Cryptosporangiales</taxon>
        <taxon>Cryptosporangiaceae</taxon>
        <taxon>Cryptosporangium</taxon>
    </lineage>
</organism>
<feature type="domain" description="HTH tetR-type" evidence="5">
    <location>
        <begin position="44"/>
        <end position="104"/>
    </location>
</feature>